<gene>
    <name evidence="2" type="ORF">MY490_06720</name>
</gene>
<dbReference type="EMBL" id="CP096034">
    <property type="protein sequence ID" value="UPM55523.1"/>
    <property type="molecule type" value="Genomic_DNA"/>
</dbReference>
<evidence type="ECO:0000256" key="1">
    <source>
        <dbReference type="SAM" id="Phobius"/>
    </source>
</evidence>
<organism evidence="2 3">
    <name type="scientific">Gottfriedia acidiceleris</name>
    <dbReference type="NCBI Taxonomy" id="371036"/>
    <lineage>
        <taxon>Bacteria</taxon>
        <taxon>Bacillati</taxon>
        <taxon>Bacillota</taxon>
        <taxon>Bacilli</taxon>
        <taxon>Bacillales</taxon>
        <taxon>Bacillaceae</taxon>
        <taxon>Gottfriedia</taxon>
    </lineage>
</organism>
<feature type="transmembrane region" description="Helical" evidence="1">
    <location>
        <begin position="6"/>
        <end position="27"/>
    </location>
</feature>
<evidence type="ECO:0000313" key="2">
    <source>
        <dbReference type="EMBL" id="UPM55523.1"/>
    </source>
</evidence>
<reference evidence="2 3" key="1">
    <citation type="submission" date="2022-04" db="EMBL/GenBank/DDBJ databases">
        <title>Mechanism of arsenic methylation and mitigation arsenic toxicity by Bacillus sp. LH14 from an Arsenic-Contaminated Paddy Soil.</title>
        <authorList>
            <person name="Wang D."/>
        </authorList>
    </citation>
    <scope>NUCLEOTIDE SEQUENCE [LARGE SCALE GENOMIC DNA]</scope>
    <source>
        <strain evidence="2 3">LH14</strain>
    </source>
</reference>
<keyword evidence="1" id="KW-1133">Transmembrane helix</keyword>
<name>A0ABY4JRP0_9BACI</name>
<proteinExistence type="predicted"/>
<keyword evidence="3" id="KW-1185">Reference proteome</keyword>
<dbReference type="Proteomes" id="UP000830639">
    <property type="component" value="Chromosome"/>
</dbReference>
<sequence>MMLRVIFFSFISIVGIGLIILYILFFLPTPDTKINIEKNEISKELNSNQTILIPTEFELKNVYLIDNGFLSPHVEVHLSNKIHISIHLSNSLDYEGGKKVRTKILNNIKIREYQTKDKRVIYIFNVDQLNYLFEFHENYRESIDEYLSKNSI</sequence>
<keyword evidence="1" id="KW-0472">Membrane</keyword>
<keyword evidence="1" id="KW-0812">Transmembrane</keyword>
<accession>A0ABY4JRP0</accession>
<dbReference type="RefSeq" id="WP_248268533.1">
    <property type="nucleotide sequence ID" value="NZ_CP096034.1"/>
</dbReference>
<evidence type="ECO:0000313" key="3">
    <source>
        <dbReference type="Proteomes" id="UP000830639"/>
    </source>
</evidence>
<protein>
    <submittedName>
        <fullName evidence="2">Uncharacterized protein</fullName>
    </submittedName>
</protein>